<dbReference type="Pfam" id="PF00512">
    <property type="entry name" value="HisKA"/>
    <property type="match status" value="1"/>
</dbReference>
<dbReference type="PANTHER" id="PTHR45453">
    <property type="entry name" value="PHOSPHATE REGULON SENSOR PROTEIN PHOR"/>
    <property type="match status" value="1"/>
</dbReference>
<protein>
    <recommendedName>
        <fullName evidence="2">histidine kinase</fullName>
        <ecNumber evidence="2">2.7.13.3</ecNumber>
    </recommendedName>
</protein>
<keyword evidence="5 8" id="KW-0418">Kinase</keyword>
<evidence type="ECO:0000256" key="5">
    <source>
        <dbReference type="ARBA" id="ARBA00022777"/>
    </source>
</evidence>
<dbReference type="PROSITE" id="PS50109">
    <property type="entry name" value="HIS_KIN"/>
    <property type="match status" value="1"/>
</dbReference>
<organism evidence="8 9">
    <name type="scientific">Flavobacterium polysaccharolyticum</name>
    <dbReference type="NCBI Taxonomy" id="3133148"/>
    <lineage>
        <taxon>Bacteria</taxon>
        <taxon>Pseudomonadati</taxon>
        <taxon>Bacteroidota</taxon>
        <taxon>Flavobacteriia</taxon>
        <taxon>Flavobacteriales</taxon>
        <taxon>Flavobacteriaceae</taxon>
        <taxon>Flavobacterium</taxon>
    </lineage>
</organism>
<dbReference type="Proteomes" id="UP001468798">
    <property type="component" value="Unassembled WGS sequence"/>
</dbReference>
<dbReference type="PANTHER" id="PTHR45453:SF1">
    <property type="entry name" value="PHOSPHATE REGULON SENSOR PROTEIN PHOR"/>
    <property type="match status" value="1"/>
</dbReference>
<dbReference type="InterPro" id="IPR036097">
    <property type="entry name" value="HisK_dim/P_sf"/>
</dbReference>
<dbReference type="SUPFAM" id="SSF47384">
    <property type="entry name" value="Homodimeric domain of signal transducing histidine kinase"/>
    <property type="match status" value="1"/>
</dbReference>
<dbReference type="RefSeq" id="WP_342692714.1">
    <property type="nucleotide sequence ID" value="NZ_JBCGDP010000016.1"/>
</dbReference>
<dbReference type="Pfam" id="PF02518">
    <property type="entry name" value="HATPase_c"/>
    <property type="match status" value="1"/>
</dbReference>
<name>A0ABU9NRD2_9FLAO</name>
<evidence type="ECO:0000256" key="2">
    <source>
        <dbReference type="ARBA" id="ARBA00012438"/>
    </source>
</evidence>
<keyword evidence="9" id="KW-1185">Reference proteome</keyword>
<dbReference type="InterPro" id="IPR050351">
    <property type="entry name" value="BphY/WalK/GraS-like"/>
</dbReference>
<sequence>MPNTIKPSLDQIKLINEYLLFDTPNEEQYDNLTFLASQICNTPISTITLIDTTRQWFKSKIGFTHNENPIEYSFCALALSKNLDFLEIPNLMLDEEFSGIGKLNGLKENGFYASVAIRNEKGIPLATLCVIDYESKKLTNDQKKGLQILGKQVEELFKLRLKNATLLNNYKLLSEQYETLKQFSNRVSHDIQSPLNNIISLITLFREENETSFSSSEYLQLMIESSSQLKEYVTKLLYYYRSENQTIAKKIFAIQDIITTTNSILNPKKEFKIISTFEKVEIYSDPLALTQIVMNLVSNGLKYNYSTTPAITFGFKETATSYELKISDNGIGLSEIEAATLIDNAASIAKKDRFGNYGTQLGWTTIKNLCSKIGATITIHSKLNEGSTFILLIPKDTNTVLLS</sequence>
<feature type="domain" description="Histidine kinase" evidence="7">
    <location>
        <begin position="186"/>
        <end position="397"/>
    </location>
</feature>
<accession>A0ABU9NRD2</accession>
<comment type="caution">
    <text evidence="8">The sequence shown here is derived from an EMBL/GenBank/DDBJ whole genome shotgun (WGS) entry which is preliminary data.</text>
</comment>
<dbReference type="InterPro" id="IPR004358">
    <property type="entry name" value="Sig_transdc_His_kin-like_C"/>
</dbReference>
<dbReference type="InterPro" id="IPR003594">
    <property type="entry name" value="HATPase_dom"/>
</dbReference>
<evidence type="ECO:0000256" key="1">
    <source>
        <dbReference type="ARBA" id="ARBA00000085"/>
    </source>
</evidence>
<dbReference type="EC" id="2.7.13.3" evidence="2"/>
<evidence type="ECO:0000256" key="4">
    <source>
        <dbReference type="ARBA" id="ARBA00022679"/>
    </source>
</evidence>
<dbReference type="EMBL" id="JBCGDP010000016">
    <property type="protein sequence ID" value="MEM0577846.1"/>
    <property type="molecule type" value="Genomic_DNA"/>
</dbReference>
<dbReference type="InterPro" id="IPR036890">
    <property type="entry name" value="HATPase_C_sf"/>
</dbReference>
<dbReference type="SMART" id="SM00387">
    <property type="entry name" value="HATPase_c"/>
    <property type="match status" value="1"/>
</dbReference>
<dbReference type="InterPro" id="IPR005467">
    <property type="entry name" value="His_kinase_dom"/>
</dbReference>
<reference evidence="8 9" key="1">
    <citation type="submission" date="2024-03" db="EMBL/GenBank/DDBJ databases">
        <title>Two novel species of the genus Flavobacterium exhibiting potentially degradation of complex polysaccharides.</title>
        <authorList>
            <person name="Lian X."/>
        </authorList>
    </citation>
    <scope>NUCLEOTIDE SEQUENCE [LARGE SCALE GENOMIC DNA]</scope>
    <source>
        <strain evidence="8 9">N6</strain>
    </source>
</reference>
<dbReference type="GO" id="GO:0016301">
    <property type="term" value="F:kinase activity"/>
    <property type="evidence" value="ECO:0007669"/>
    <property type="project" value="UniProtKB-KW"/>
</dbReference>
<gene>
    <name evidence="8" type="ORF">WFZ86_15175</name>
</gene>
<dbReference type="Gene3D" id="1.10.287.130">
    <property type="match status" value="1"/>
</dbReference>
<evidence type="ECO:0000256" key="3">
    <source>
        <dbReference type="ARBA" id="ARBA00022553"/>
    </source>
</evidence>
<proteinExistence type="predicted"/>
<keyword evidence="6" id="KW-0902">Two-component regulatory system</keyword>
<evidence type="ECO:0000259" key="7">
    <source>
        <dbReference type="PROSITE" id="PS50109"/>
    </source>
</evidence>
<keyword evidence="3" id="KW-0597">Phosphoprotein</keyword>
<dbReference type="SMART" id="SM00388">
    <property type="entry name" value="HisKA"/>
    <property type="match status" value="1"/>
</dbReference>
<evidence type="ECO:0000256" key="6">
    <source>
        <dbReference type="ARBA" id="ARBA00023012"/>
    </source>
</evidence>
<dbReference type="SUPFAM" id="SSF55874">
    <property type="entry name" value="ATPase domain of HSP90 chaperone/DNA topoisomerase II/histidine kinase"/>
    <property type="match status" value="1"/>
</dbReference>
<dbReference type="PRINTS" id="PR00344">
    <property type="entry name" value="BCTRLSENSOR"/>
</dbReference>
<keyword evidence="4" id="KW-0808">Transferase</keyword>
<dbReference type="CDD" id="cd00082">
    <property type="entry name" value="HisKA"/>
    <property type="match status" value="1"/>
</dbReference>
<evidence type="ECO:0000313" key="8">
    <source>
        <dbReference type="EMBL" id="MEM0577846.1"/>
    </source>
</evidence>
<dbReference type="InterPro" id="IPR003661">
    <property type="entry name" value="HisK_dim/P_dom"/>
</dbReference>
<comment type="catalytic activity">
    <reaction evidence="1">
        <text>ATP + protein L-histidine = ADP + protein N-phospho-L-histidine.</text>
        <dbReference type="EC" id="2.7.13.3"/>
    </reaction>
</comment>
<dbReference type="SUPFAM" id="SSF55781">
    <property type="entry name" value="GAF domain-like"/>
    <property type="match status" value="1"/>
</dbReference>
<dbReference type="Gene3D" id="3.30.565.10">
    <property type="entry name" value="Histidine kinase-like ATPase, C-terminal domain"/>
    <property type="match status" value="1"/>
</dbReference>
<evidence type="ECO:0000313" key="9">
    <source>
        <dbReference type="Proteomes" id="UP001468798"/>
    </source>
</evidence>